<protein>
    <submittedName>
        <fullName evidence="2">Uncharacterized protein</fullName>
    </submittedName>
</protein>
<dbReference type="Proteomes" id="UP000635477">
    <property type="component" value="Unassembled WGS sequence"/>
</dbReference>
<proteinExistence type="predicted"/>
<sequence length="187" mass="20566">MNYSDSNHDLTFMEDMPSYDLDLADCTWTNLPLDLPIDVNDAAFADTQLDPLMNENPTNLPPNPLLDSFDLTTPSLEFLDSFMMEQQFEFDSSFSIMETQGTAPQTSEYMQNISWDIFSVPPEVQFDFSSGYSASSLSSNYSPSEPVLSQSLGPSPESVLVDGSSPVTALSTRQAKKGAGSRPCDLK</sequence>
<evidence type="ECO:0000313" key="3">
    <source>
        <dbReference type="Proteomes" id="UP000635477"/>
    </source>
</evidence>
<feature type="region of interest" description="Disordered" evidence="1">
    <location>
        <begin position="141"/>
        <end position="187"/>
    </location>
</feature>
<comment type="caution">
    <text evidence="2">The sequence shown here is derived from an EMBL/GenBank/DDBJ whole genome shotgun (WGS) entry which is preliminary data.</text>
</comment>
<keyword evidence="3" id="KW-1185">Reference proteome</keyword>
<evidence type="ECO:0000256" key="1">
    <source>
        <dbReference type="SAM" id="MobiDB-lite"/>
    </source>
</evidence>
<gene>
    <name evidence="2" type="ORF">FZEAL_1158</name>
</gene>
<reference evidence="2" key="1">
    <citation type="journal article" date="2020" name="BMC Genomics">
        <title>Correction to: Identification and distribution of gene clusters required for synthesis of sphingolipid metabolism inhibitors in diverse species of the filamentous fungus Fusarium.</title>
        <authorList>
            <person name="Kim H.S."/>
            <person name="Lohmar J.M."/>
            <person name="Busman M."/>
            <person name="Brown D.W."/>
            <person name="Naumann T.A."/>
            <person name="Divon H.H."/>
            <person name="Lysoe E."/>
            <person name="Uhlig S."/>
            <person name="Proctor R.H."/>
        </authorList>
    </citation>
    <scope>NUCLEOTIDE SEQUENCE</scope>
    <source>
        <strain evidence="2">NRRL 22465</strain>
    </source>
</reference>
<name>A0A8H4UTS3_9HYPO</name>
<dbReference type="EMBL" id="JABEYC010000065">
    <property type="protein sequence ID" value="KAF4983429.1"/>
    <property type="molecule type" value="Genomic_DNA"/>
</dbReference>
<evidence type="ECO:0000313" key="2">
    <source>
        <dbReference type="EMBL" id="KAF4983429.1"/>
    </source>
</evidence>
<accession>A0A8H4UTS3</accession>
<reference evidence="2" key="2">
    <citation type="submission" date="2020-05" db="EMBL/GenBank/DDBJ databases">
        <authorList>
            <person name="Kim H.-S."/>
            <person name="Proctor R.H."/>
            <person name="Brown D.W."/>
        </authorList>
    </citation>
    <scope>NUCLEOTIDE SEQUENCE</scope>
    <source>
        <strain evidence="2">NRRL 22465</strain>
    </source>
</reference>
<dbReference type="AlphaFoldDB" id="A0A8H4UTS3"/>
<organism evidence="2 3">
    <name type="scientific">Fusarium zealandicum</name>
    <dbReference type="NCBI Taxonomy" id="1053134"/>
    <lineage>
        <taxon>Eukaryota</taxon>
        <taxon>Fungi</taxon>
        <taxon>Dikarya</taxon>
        <taxon>Ascomycota</taxon>
        <taxon>Pezizomycotina</taxon>
        <taxon>Sordariomycetes</taxon>
        <taxon>Hypocreomycetidae</taxon>
        <taxon>Hypocreales</taxon>
        <taxon>Nectriaceae</taxon>
        <taxon>Fusarium</taxon>
        <taxon>Fusarium staphyleae species complex</taxon>
    </lineage>
</organism>